<dbReference type="OrthoDB" id="190810at2"/>
<dbReference type="Gene3D" id="1.10.10.10">
    <property type="entry name" value="Winged helix-like DNA-binding domain superfamily/Winged helix DNA-binding domain"/>
    <property type="match status" value="1"/>
</dbReference>
<protein>
    <submittedName>
        <fullName evidence="4">Transcriptional regulator</fullName>
    </submittedName>
</protein>
<dbReference type="InterPro" id="IPR016032">
    <property type="entry name" value="Sig_transdc_resp-reg_C-effctor"/>
</dbReference>
<dbReference type="GO" id="GO:0000160">
    <property type="term" value="P:phosphorelay signal transduction system"/>
    <property type="evidence" value="ECO:0007669"/>
    <property type="project" value="InterPro"/>
</dbReference>
<sequence length="133" mass="14972">MAHPGRDPIRALAAAVAAMPPEEAVPVLMYLVRELAGQADEAVGRWSGPRRLTGTERALFLILYRREGRFVARESLLAALWPDRPEAGGANLLTVYLSRLRSKLRGLIEIDCDPWSGWTLRRRPDVVFPWEEP</sequence>
<dbReference type="SUPFAM" id="SSF46894">
    <property type="entry name" value="C-terminal effector domain of the bipartite response regulators"/>
    <property type="match status" value="1"/>
</dbReference>
<organism evidence="4 5">
    <name type="scientific">Rhodovulum kholense</name>
    <dbReference type="NCBI Taxonomy" id="453584"/>
    <lineage>
        <taxon>Bacteria</taxon>
        <taxon>Pseudomonadati</taxon>
        <taxon>Pseudomonadota</taxon>
        <taxon>Alphaproteobacteria</taxon>
        <taxon>Rhodobacterales</taxon>
        <taxon>Paracoccaceae</taxon>
        <taxon>Rhodovulum</taxon>
    </lineage>
</organism>
<dbReference type="SMART" id="SM00862">
    <property type="entry name" value="Trans_reg_C"/>
    <property type="match status" value="1"/>
</dbReference>
<feature type="DNA-binding region" description="OmpR/PhoB-type" evidence="2">
    <location>
        <begin position="14"/>
        <end position="132"/>
    </location>
</feature>
<dbReference type="EMBL" id="QAYC01000020">
    <property type="protein sequence ID" value="PTW43913.1"/>
    <property type="molecule type" value="Genomic_DNA"/>
</dbReference>
<proteinExistence type="predicted"/>
<reference evidence="4 5" key="1">
    <citation type="submission" date="2018-04" db="EMBL/GenBank/DDBJ databases">
        <title>Genomic Encyclopedia of Archaeal and Bacterial Type Strains, Phase II (KMG-II): from individual species to whole genera.</title>
        <authorList>
            <person name="Goeker M."/>
        </authorList>
    </citation>
    <scope>NUCLEOTIDE SEQUENCE [LARGE SCALE GENOMIC DNA]</scope>
    <source>
        <strain evidence="4 5">DSM 19783</strain>
    </source>
</reference>
<comment type="caution">
    <text evidence="4">The sequence shown here is derived from an EMBL/GenBank/DDBJ whole genome shotgun (WGS) entry which is preliminary data.</text>
</comment>
<gene>
    <name evidence="4" type="ORF">C8N38_12053</name>
</gene>
<dbReference type="GO" id="GO:0003677">
    <property type="term" value="F:DNA binding"/>
    <property type="evidence" value="ECO:0007669"/>
    <property type="project" value="UniProtKB-UniRule"/>
</dbReference>
<keyword evidence="5" id="KW-1185">Reference proteome</keyword>
<dbReference type="InterPro" id="IPR036388">
    <property type="entry name" value="WH-like_DNA-bd_sf"/>
</dbReference>
<dbReference type="Proteomes" id="UP000244037">
    <property type="component" value="Unassembled WGS sequence"/>
</dbReference>
<dbReference type="PROSITE" id="PS51755">
    <property type="entry name" value="OMPR_PHOB"/>
    <property type="match status" value="1"/>
</dbReference>
<evidence type="ECO:0000313" key="4">
    <source>
        <dbReference type="EMBL" id="PTW43913.1"/>
    </source>
</evidence>
<dbReference type="AlphaFoldDB" id="A0A8E2VGI9"/>
<dbReference type="GO" id="GO:0006355">
    <property type="term" value="P:regulation of DNA-templated transcription"/>
    <property type="evidence" value="ECO:0007669"/>
    <property type="project" value="InterPro"/>
</dbReference>
<name>A0A8E2VGI9_9RHOB</name>
<evidence type="ECO:0000259" key="3">
    <source>
        <dbReference type="PROSITE" id="PS51755"/>
    </source>
</evidence>
<evidence type="ECO:0000313" key="5">
    <source>
        <dbReference type="Proteomes" id="UP000244037"/>
    </source>
</evidence>
<accession>A0A8E2VGI9</accession>
<dbReference type="RefSeq" id="WP_108028620.1">
    <property type="nucleotide sequence ID" value="NZ_QAYC01000020.1"/>
</dbReference>
<dbReference type="Pfam" id="PF00486">
    <property type="entry name" value="Trans_reg_C"/>
    <property type="match status" value="1"/>
</dbReference>
<keyword evidence="1 2" id="KW-0238">DNA-binding</keyword>
<feature type="domain" description="OmpR/PhoB-type" evidence="3">
    <location>
        <begin position="14"/>
        <end position="132"/>
    </location>
</feature>
<dbReference type="InterPro" id="IPR001867">
    <property type="entry name" value="OmpR/PhoB-type_DNA-bd"/>
</dbReference>
<evidence type="ECO:0000256" key="2">
    <source>
        <dbReference type="PROSITE-ProRule" id="PRU01091"/>
    </source>
</evidence>
<evidence type="ECO:0000256" key="1">
    <source>
        <dbReference type="ARBA" id="ARBA00023125"/>
    </source>
</evidence>